<accession>A0A453M654</accession>
<feature type="region of interest" description="Disordered" evidence="1">
    <location>
        <begin position="1"/>
        <end position="26"/>
    </location>
</feature>
<protein>
    <submittedName>
        <fullName evidence="2">Uncharacterized protein</fullName>
    </submittedName>
</protein>
<feature type="region of interest" description="Disordered" evidence="1">
    <location>
        <begin position="110"/>
        <end position="133"/>
    </location>
</feature>
<dbReference type="Gramene" id="AET5Gv21061600.5">
    <property type="protein sequence ID" value="AET5Gv21061600.5"/>
    <property type="gene ID" value="AET5Gv21061600"/>
</dbReference>
<evidence type="ECO:0000313" key="2">
    <source>
        <dbReference type="EnsemblPlants" id="AET5Gv21061600.4"/>
    </source>
</evidence>
<dbReference type="EnsemblPlants" id="AET5Gv21061600.2">
    <property type="protein sequence ID" value="AET5Gv21061600.2"/>
    <property type="gene ID" value="AET5Gv21061600"/>
</dbReference>
<dbReference type="Gramene" id="AET5Gv21061600.3">
    <property type="protein sequence ID" value="AET5Gv21061600.3"/>
    <property type="gene ID" value="AET5Gv21061600"/>
</dbReference>
<dbReference type="Proteomes" id="UP000015105">
    <property type="component" value="Chromosome 5D"/>
</dbReference>
<sequence length="133" mass="14076">MGSSGGLERRALVSGGRQPPSGGWGAAAALRDEGLSVVAAFRWMGSDGQTQGTRGAARWSVRQESRAGDTTQGGSGWREAVAEMNVGGSGGEEHRRRGCVPEEKRIWEGSVRSRFGGTGSAPNTSVWHWHPSR</sequence>
<evidence type="ECO:0000313" key="3">
    <source>
        <dbReference type="Proteomes" id="UP000015105"/>
    </source>
</evidence>
<reference evidence="2" key="3">
    <citation type="journal article" date="2017" name="Nature">
        <title>Genome sequence of the progenitor of the wheat D genome Aegilops tauschii.</title>
        <authorList>
            <person name="Luo M.C."/>
            <person name="Gu Y.Q."/>
            <person name="Puiu D."/>
            <person name="Wang H."/>
            <person name="Twardziok S.O."/>
            <person name="Deal K.R."/>
            <person name="Huo N."/>
            <person name="Zhu T."/>
            <person name="Wang L."/>
            <person name="Wang Y."/>
            <person name="McGuire P.E."/>
            <person name="Liu S."/>
            <person name="Long H."/>
            <person name="Ramasamy R.K."/>
            <person name="Rodriguez J.C."/>
            <person name="Van S.L."/>
            <person name="Yuan L."/>
            <person name="Wang Z."/>
            <person name="Xia Z."/>
            <person name="Xiao L."/>
            <person name="Anderson O.D."/>
            <person name="Ouyang S."/>
            <person name="Liang Y."/>
            <person name="Zimin A.V."/>
            <person name="Pertea G."/>
            <person name="Qi P."/>
            <person name="Bennetzen J.L."/>
            <person name="Dai X."/>
            <person name="Dawson M.W."/>
            <person name="Muller H.G."/>
            <person name="Kugler K."/>
            <person name="Rivarola-Duarte L."/>
            <person name="Spannagl M."/>
            <person name="Mayer K.F.X."/>
            <person name="Lu F.H."/>
            <person name="Bevan M.W."/>
            <person name="Leroy P."/>
            <person name="Li P."/>
            <person name="You F.M."/>
            <person name="Sun Q."/>
            <person name="Liu Z."/>
            <person name="Lyons E."/>
            <person name="Wicker T."/>
            <person name="Salzberg S.L."/>
            <person name="Devos K.M."/>
            <person name="Dvorak J."/>
        </authorList>
    </citation>
    <scope>NUCLEOTIDE SEQUENCE [LARGE SCALE GENOMIC DNA]</scope>
    <source>
        <strain evidence="2">cv. AL8/78</strain>
    </source>
</reference>
<feature type="region of interest" description="Disordered" evidence="1">
    <location>
        <begin position="46"/>
        <end position="78"/>
    </location>
</feature>
<name>A0A453M654_AEGTS</name>
<reference evidence="2" key="5">
    <citation type="journal article" date="2021" name="G3 (Bethesda)">
        <title>Aegilops tauschii genome assembly Aet v5.0 features greater sequence contiguity and improved annotation.</title>
        <authorList>
            <person name="Wang L."/>
            <person name="Zhu T."/>
            <person name="Rodriguez J.C."/>
            <person name="Deal K.R."/>
            <person name="Dubcovsky J."/>
            <person name="McGuire P.E."/>
            <person name="Lux T."/>
            <person name="Spannagl M."/>
            <person name="Mayer K.F.X."/>
            <person name="Baldrich P."/>
            <person name="Meyers B.C."/>
            <person name="Huo N."/>
            <person name="Gu Y.Q."/>
            <person name="Zhou H."/>
            <person name="Devos K.M."/>
            <person name="Bennetzen J.L."/>
            <person name="Unver T."/>
            <person name="Budak H."/>
            <person name="Gulick P.J."/>
            <person name="Galiba G."/>
            <person name="Kalapos B."/>
            <person name="Nelson D.R."/>
            <person name="Li P."/>
            <person name="You F.M."/>
            <person name="Luo M.C."/>
            <person name="Dvorak J."/>
        </authorList>
    </citation>
    <scope>NUCLEOTIDE SEQUENCE [LARGE SCALE GENOMIC DNA]</scope>
    <source>
        <strain evidence="2">cv. AL8/78</strain>
    </source>
</reference>
<reference evidence="3" key="2">
    <citation type="journal article" date="2017" name="Nat. Plants">
        <title>The Aegilops tauschii genome reveals multiple impacts of transposons.</title>
        <authorList>
            <person name="Zhao G."/>
            <person name="Zou C."/>
            <person name="Li K."/>
            <person name="Wang K."/>
            <person name="Li T."/>
            <person name="Gao L."/>
            <person name="Zhang X."/>
            <person name="Wang H."/>
            <person name="Yang Z."/>
            <person name="Liu X."/>
            <person name="Jiang W."/>
            <person name="Mao L."/>
            <person name="Kong X."/>
            <person name="Jiao Y."/>
            <person name="Jia J."/>
        </authorList>
    </citation>
    <scope>NUCLEOTIDE SEQUENCE [LARGE SCALE GENOMIC DNA]</scope>
    <source>
        <strain evidence="3">cv. AL8/78</strain>
    </source>
</reference>
<organism evidence="2 3">
    <name type="scientific">Aegilops tauschii subsp. strangulata</name>
    <name type="common">Goatgrass</name>
    <dbReference type="NCBI Taxonomy" id="200361"/>
    <lineage>
        <taxon>Eukaryota</taxon>
        <taxon>Viridiplantae</taxon>
        <taxon>Streptophyta</taxon>
        <taxon>Embryophyta</taxon>
        <taxon>Tracheophyta</taxon>
        <taxon>Spermatophyta</taxon>
        <taxon>Magnoliopsida</taxon>
        <taxon>Liliopsida</taxon>
        <taxon>Poales</taxon>
        <taxon>Poaceae</taxon>
        <taxon>BOP clade</taxon>
        <taxon>Pooideae</taxon>
        <taxon>Triticodae</taxon>
        <taxon>Triticeae</taxon>
        <taxon>Triticinae</taxon>
        <taxon>Aegilops</taxon>
    </lineage>
</organism>
<dbReference type="EnsemblPlants" id="AET5Gv21061600.5">
    <property type="protein sequence ID" value="AET5Gv21061600.5"/>
    <property type="gene ID" value="AET5Gv21061600"/>
</dbReference>
<dbReference type="EnsemblPlants" id="AET5Gv21061600.4">
    <property type="protein sequence ID" value="AET5Gv21061600.4"/>
    <property type="gene ID" value="AET5Gv21061600"/>
</dbReference>
<dbReference type="Gramene" id="AET5Gv21061600.4">
    <property type="protein sequence ID" value="AET5Gv21061600.4"/>
    <property type="gene ID" value="AET5Gv21061600"/>
</dbReference>
<dbReference type="Gramene" id="AET5Gv21061600.2">
    <property type="protein sequence ID" value="AET5Gv21061600.2"/>
    <property type="gene ID" value="AET5Gv21061600"/>
</dbReference>
<dbReference type="EnsemblPlants" id="AET5Gv21061600.3">
    <property type="protein sequence ID" value="AET5Gv21061600.3"/>
    <property type="gene ID" value="AET5Gv21061600"/>
</dbReference>
<proteinExistence type="predicted"/>
<keyword evidence="3" id="KW-1185">Reference proteome</keyword>
<dbReference type="AlphaFoldDB" id="A0A453M654"/>
<reference evidence="2" key="4">
    <citation type="submission" date="2019-03" db="UniProtKB">
        <authorList>
            <consortium name="EnsemblPlants"/>
        </authorList>
    </citation>
    <scope>IDENTIFICATION</scope>
</reference>
<reference evidence="3" key="1">
    <citation type="journal article" date="2014" name="Science">
        <title>Ancient hybridizations among the ancestral genomes of bread wheat.</title>
        <authorList>
            <consortium name="International Wheat Genome Sequencing Consortium,"/>
            <person name="Marcussen T."/>
            <person name="Sandve S.R."/>
            <person name="Heier L."/>
            <person name="Spannagl M."/>
            <person name="Pfeifer M."/>
            <person name="Jakobsen K.S."/>
            <person name="Wulff B.B."/>
            <person name="Steuernagel B."/>
            <person name="Mayer K.F."/>
            <person name="Olsen O.A."/>
        </authorList>
    </citation>
    <scope>NUCLEOTIDE SEQUENCE [LARGE SCALE GENOMIC DNA]</scope>
    <source>
        <strain evidence="3">cv. AL8/78</strain>
    </source>
</reference>
<evidence type="ECO:0000256" key="1">
    <source>
        <dbReference type="SAM" id="MobiDB-lite"/>
    </source>
</evidence>